<dbReference type="GO" id="GO:0016740">
    <property type="term" value="F:transferase activity"/>
    <property type="evidence" value="ECO:0007669"/>
    <property type="project" value="UniProtKB-KW"/>
</dbReference>
<reference evidence="2 3" key="1">
    <citation type="submission" date="2018-12" db="EMBL/GenBank/DDBJ databases">
        <title>Glycomyces sp. YIM 121974 draft genome.</title>
        <authorList>
            <person name="Li Q."/>
        </authorList>
    </citation>
    <scope>NUCLEOTIDE SEQUENCE [LARGE SCALE GENOMIC DNA]</scope>
    <source>
        <strain evidence="2 3">YIM 121974</strain>
    </source>
</reference>
<dbReference type="AlphaFoldDB" id="A0A426UWW9"/>
<dbReference type="Gene3D" id="3.90.1200.10">
    <property type="match status" value="1"/>
</dbReference>
<accession>A0A426UWW9</accession>
<keyword evidence="3" id="KW-1185">Reference proteome</keyword>
<dbReference type="InterPro" id="IPR011009">
    <property type="entry name" value="Kinase-like_dom_sf"/>
</dbReference>
<sequence>MGERELRELLQERHPDLAGLELKAVDGGWDNQMWRLGADLAVRLPRSERAPALLEREYRLVPELASRLPLPVPVPVRLSGPSERFPRTWLVTTWVHGTPADVEPVADPAAGVALASFLRALHVEGPAGHPANDGRGAPLAAMSAHLEEALGRLPQVDGERARTVWKDALAAPDHEGPGVWLHGDLHPANVVVEAGGLAGVVDFGDLFVGDPAVDLAAAWILLPDGAAEACLDAYGADEPVVRRARGRALAKTVALLEIGIAGEQGRVGGKPTWMPAAEAALARILA</sequence>
<organism evidence="2 3">
    <name type="scientific">Glycomyces terrestris</name>
    <dbReference type="NCBI Taxonomy" id="2493553"/>
    <lineage>
        <taxon>Bacteria</taxon>
        <taxon>Bacillati</taxon>
        <taxon>Actinomycetota</taxon>
        <taxon>Actinomycetes</taxon>
        <taxon>Glycomycetales</taxon>
        <taxon>Glycomycetaceae</taxon>
        <taxon>Glycomyces</taxon>
    </lineage>
</organism>
<dbReference type="OrthoDB" id="9797603at2"/>
<dbReference type="SUPFAM" id="SSF56112">
    <property type="entry name" value="Protein kinase-like (PK-like)"/>
    <property type="match status" value="1"/>
</dbReference>
<dbReference type="Gene3D" id="3.30.200.20">
    <property type="entry name" value="Phosphorylase Kinase, domain 1"/>
    <property type="match status" value="1"/>
</dbReference>
<feature type="domain" description="Aminoglycoside phosphotransferase" evidence="1">
    <location>
        <begin position="22"/>
        <end position="238"/>
    </location>
</feature>
<keyword evidence="2" id="KW-0808">Transferase</keyword>
<name>A0A426UWW9_9ACTN</name>
<gene>
    <name evidence="2" type="ORF">EIW28_14360</name>
</gene>
<dbReference type="InterPro" id="IPR051678">
    <property type="entry name" value="AGP_Transferase"/>
</dbReference>
<protein>
    <submittedName>
        <fullName evidence="2">Aminoglycoside phosphotransferase family protein</fullName>
    </submittedName>
</protein>
<dbReference type="CDD" id="cd05155">
    <property type="entry name" value="APH_ChoK_like_1"/>
    <property type="match status" value="1"/>
</dbReference>
<dbReference type="InterPro" id="IPR002575">
    <property type="entry name" value="Aminoglycoside_PTrfase"/>
</dbReference>
<evidence type="ECO:0000313" key="2">
    <source>
        <dbReference type="EMBL" id="RRR98711.1"/>
    </source>
</evidence>
<dbReference type="Proteomes" id="UP000277256">
    <property type="component" value="Unassembled WGS sequence"/>
</dbReference>
<dbReference type="PANTHER" id="PTHR21310">
    <property type="entry name" value="AMINOGLYCOSIDE PHOSPHOTRANSFERASE-RELATED-RELATED"/>
    <property type="match status" value="1"/>
</dbReference>
<dbReference type="Pfam" id="PF01636">
    <property type="entry name" value="APH"/>
    <property type="match status" value="1"/>
</dbReference>
<dbReference type="EMBL" id="RSEB01000004">
    <property type="protein sequence ID" value="RRR98711.1"/>
    <property type="molecule type" value="Genomic_DNA"/>
</dbReference>
<evidence type="ECO:0000313" key="3">
    <source>
        <dbReference type="Proteomes" id="UP000277256"/>
    </source>
</evidence>
<evidence type="ECO:0000259" key="1">
    <source>
        <dbReference type="Pfam" id="PF01636"/>
    </source>
</evidence>
<proteinExistence type="predicted"/>
<dbReference type="PANTHER" id="PTHR21310:SF42">
    <property type="entry name" value="BIFUNCTIONAL AAC_APH"/>
    <property type="match status" value="1"/>
</dbReference>
<comment type="caution">
    <text evidence="2">The sequence shown here is derived from an EMBL/GenBank/DDBJ whole genome shotgun (WGS) entry which is preliminary data.</text>
</comment>